<dbReference type="Pfam" id="PF24201">
    <property type="entry name" value="DUF7426"/>
    <property type="match status" value="1"/>
</dbReference>
<keyword evidence="4" id="KW-1185">Reference proteome</keyword>
<feature type="region of interest" description="Disordered" evidence="1">
    <location>
        <begin position="106"/>
        <end position="157"/>
    </location>
</feature>
<feature type="domain" description="DUF7426" evidence="2">
    <location>
        <begin position="4"/>
        <end position="139"/>
    </location>
</feature>
<reference evidence="3 4" key="1">
    <citation type="submission" date="2015-12" db="EMBL/GenBank/DDBJ databases">
        <title>Draft genome sequence of Streptomyces silvensis ATCC 53525, a producer of novel hormone antagonists.</title>
        <authorList>
            <person name="Johnston C.W."/>
            <person name="Li Y."/>
            <person name="Magarvey N.A."/>
        </authorList>
    </citation>
    <scope>NUCLEOTIDE SEQUENCE [LARGE SCALE GENOMIC DNA]</scope>
    <source>
        <strain evidence="3 4">ATCC 53525</strain>
    </source>
</reference>
<comment type="caution">
    <text evidence="3">The sequence shown here is derived from an EMBL/GenBank/DDBJ whole genome shotgun (WGS) entry which is preliminary data.</text>
</comment>
<dbReference type="STRING" id="1765722.AT728_04250"/>
<evidence type="ECO:0000259" key="2">
    <source>
        <dbReference type="Pfam" id="PF24201"/>
    </source>
</evidence>
<dbReference type="InterPro" id="IPR055849">
    <property type="entry name" value="DUF7426"/>
</dbReference>
<feature type="compositionally biased region" description="Low complexity" evidence="1">
    <location>
        <begin position="129"/>
        <end position="150"/>
    </location>
</feature>
<proteinExistence type="predicted"/>
<evidence type="ECO:0000256" key="1">
    <source>
        <dbReference type="SAM" id="MobiDB-lite"/>
    </source>
</evidence>
<sequence>MAFEALDELLDETLTLPIGGRRYTIPAPSADTGLRVQTIVQAAAVAASGGQVDEQALGDAAEGDLYRDLLGPAYDEMLANGVTWPALKHAARTAIAWVVQDKAAAERVWSSGGDPSRLAPNRQERRRSGGANTTRSAASTSGTSGRPAPARARRKRR</sequence>
<evidence type="ECO:0000313" key="4">
    <source>
        <dbReference type="Proteomes" id="UP000054804"/>
    </source>
</evidence>
<accession>A0A0W7X9F2</accession>
<dbReference type="EMBL" id="LOCL01000026">
    <property type="protein sequence ID" value="KUF19590.1"/>
    <property type="molecule type" value="Genomic_DNA"/>
</dbReference>
<name>A0A0W7X9F2_9ACTN</name>
<dbReference type="RefSeq" id="WP_058846094.1">
    <property type="nucleotide sequence ID" value="NZ_LOCL01000026.1"/>
</dbReference>
<gene>
    <name evidence="3" type="ORF">AT728_04250</name>
</gene>
<protein>
    <recommendedName>
        <fullName evidence="2">DUF7426 domain-containing protein</fullName>
    </recommendedName>
</protein>
<dbReference type="Proteomes" id="UP000054804">
    <property type="component" value="Unassembled WGS sequence"/>
</dbReference>
<evidence type="ECO:0000313" key="3">
    <source>
        <dbReference type="EMBL" id="KUF19590.1"/>
    </source>
</evidence>
<dbReference type="AlphaFoldDB" id="A0A0W7X9F2"/>
<organism evidence="3 4">
    <name type="scientific">Streptomyces silvensis</name>
    <dbReference type="NCBI Taxonomy" id="1765722"/>
    <lineage>
        <taxon>Bacteria</taxon>
        <taxon>Bacillati</taxon>
        <taxon>Actinomycetota</taxon>
        <taxon>Actinomycetes</taxon>
        <taxon>Kitasatosporales</taxon>
        <taxon>Streptomycetaceae</taxon>
        <taxon>Streptomyces</taxon>
    </lineage>
</organism>
<dbReference type="OrthoDB" id="3622864at2"/>